<proteinExistence type="predicted"/>
<name>A0A177BY14_9PLEO</name>
<dbReference type="RefSeq" id="XP_018029944.1">
    <property type="nucleotide sequence ID" value="XM_018181638.1"/>
</dbReference>
<evidence type="ECO:0000313" key="1">
    <source>
        <dbReference type="EMBL" id="OAF99578.1"/>
    </source>
</evidence>
<protein>
    <submittedName>
        <fullName evidence="1">Uncharacterized protein</fullName>
    </submittedName>
</protein>
<reference evidence="1 2" key="1">
    <citation type="submission" date="2016-05" db="EMBL/GenBank/DDBJ databases">
        <title>Comparative analysis of secretome profiles of manganese(II)-oxidizing ascomycete fungi.</title>
        <authorList>
            <consortium name="DOE Joint Genome Institute"/>
            <person name="Zeiner C.A."/>
            <person name="Purvine S.O."/>
            <person name="Zink E.M."/>
            <person name="Wu S."/>
            <person name="Pasa-Tolic L."/>
            <person name="Chaput D.L."/>
            <person name="Haridas S."/>
            <person name="Grigoriev I.V."/>
            <person name="Santelli C.M."/>
            <person name="Hansel C.M."/>
        </authorList>
    </citation>
    <scope>NUCLEOTIDE SEQUENCE [LARGE SCALE GENOMIC DNA]</scope>
    <source>
        <strain evidence="1 2">AP3s5-JAC2a</strain>
    </source>
</reference>
<gene>
    <name evidence="1" type="ORF">CC84DRAFT_1199770</name>
</gene>
<dbReference type="GeneID" id="28765124"/>
<evidence type="ECO:0000313" key="2">
    <source>
        <dbReference type="Proteomes" id="UP000077069"/>
    </source>
</evidence>
<sequence length="68" mass="7213">LACRESLQSFNCCAASSARCRCCPATVAAAALSRHVIRSDLARISARLNVCCSLHPIAANRVREPAVT</sequence>
<keyword evidence="2" id="KW-1185">Reference proteome</keyword>
<dbReference type="InParanoid" id="A0A177BY14"/>
<dbReference type="EMBL" id="KV441561">
    <property type="protein sequence ID" value="OAF99578.1"/>
    <property type="molecule type" value="Genomic_DNA"/>
</dbReference>
<organism evidence="1 2">
    <name type="scientific">Paraphaeosphaeria sporulosa</name>
    <dbReference type="NCBI Taxonomy" id="1460663"/>
    <lineage>
        <taxon>Eukaryota</taxon>
        <taxon>Fungi</taxon>
        <taxon>Dikarya</taxon>
        <taxon>Ascomycota</taxon>
        <taxon>Pezizomycotina</taxon>
        <taxon>Dothideomycetes</taxon>
        <taxon>Pleosporomycetidae</taxon>
        <taxon>Pleosporales</taxon>
        <taxon>Massarineae</taxon>
        <taxon>Didymosphaeriaceae</taxon>
        <taxon>Paraphaeosphaeria</taxon>
    </lineage>
</organism>
<feature type="non-terminal residue" evidence="1">
    <location>
        <position position="1"/>
    </location>
</feature>
<dbReference type="AlphaFoldDB" id="A0A177BY14"/>
<dbReference type="Proteomes" id="UP000077069">
    <property type="component" value="Unassembled WGS sequence"/>
</dbReference>
<accession>A0A177BY14</accession>